<dbReference type="RefSeq" id="XP_030379705.1">
    <property type="nucleotide sequence ID" value="XM_030523845.1"/>
</dbReference>
<evidence type="ECO:0000256" key="3">
    <source>
        <dbReference type="ARBA" id="ARBA00022801"/>
    </source>
</evidence>
<dbReference type="GO" id="GO:0008234">
    <property type="term" value="F:cysteine-type peptidase activity"/>
    <property type="evidence" value="ECO:0007669"/>
    <property type="project" value="UniProtKB-KW"/>
</dbReference>
<feature type="compositionally biased region" description="Low complexity" evidence="5">
    <location>
        <begin position="55"/>
        <end position="64"/>
    </location>
</feature>
<name>A0A6J2TVX9_DROLE</name>
<dbReference type="InterPro" id="IPR038765">
    <property type="entry name" value="Papain-like_cys_pep_sf"/>
</dbReference>
<protein>
    <submittedName>
        <fullName evidence="8">NEDD8-specific protease 1</fullName>
    </submittedName>
</protein>
<dbReference type="PANTHER" id="PTHR46468">
    <property type="entry name" value="SENTRIN-SPECIFIC PROTEASE 8"/>
    <property type="match status" value="1"/>
</dbReference>
<comment type="similarity">
    <text evidence="1">Belongs to the peptidase C48 family.</text>
</comment>
<dbReference type="SUPFAM" id="SSF54001">
    <property type="entry name" value="Cysteine proteinases"/>
    <property type="match status" value="1"/>
</dbReference>
<evidence type="ECO:0000256" key="2">
    <source>
        <dbReference type="ARBA" id="ARBA00022670"/>
    </source>
</evidence>
<keyword evidence="4" id="KW-0788">Thiol protease</keyword>
<dbReference type="Gene3D" id="3.40.395.10">
    <property type="entry name" value="Adenoviral Proteinase, Chain A"/>
    <property type="match status" value="1"/>
</dbReference>
<feature type="compositionally biased region" description="Low complexity" evidence="5">
    <location>
        <begin position="12"/>
        <end position="33"/>
    </location>
</feature>
<evidence type="ECO:0000313" key="8">
    <source>
        <dbReference type="RefSeq" id="XP_030379705.1"/>
    </source>
</evidence>
<feature type="region of interest" description="Disordered" evidence="5">
    <location>
        <begin position="12"/>
        <end position="108"/>
    </location>
</feature>
<feature type="domain" description="Ubiquitin-like protease family profile" evidence="6">
    <location>
        <begin position="130"/>
        <end position="283"/>
    </location>
</feature>
<evidence type="ECO:0000313" key="7">
    <source>
        <dbReference type="Proteomes" id="UP000504634"/>
    </source>
</evidence>
<dbReference type="Pfam" id="PF02902">
    <property type="entry name" value="Peptidase_C48"/>
    <property type="match status" value="1"/>
</dbReference>
<keyword evidence="7" id="KW-1185">Reference proteome</keyword>
<organism evidence="7 8">
    <name type="scientific">Drosophila lebanonensis</name>
    <name type="common">Fruit fly</name>
    <name type="synonym">Scaptodrosophila lebanonensis</name>
    <dbReference type="NCBI Taxonomy" id="7225"/>
    <lineage>
        <taxon>Eukaryota</taxon>
        <taxon>Metazoa</taxon>
        <taxon>Ecdysozoa</taxon>
        <taxon>Arthropoda</taxon>
        <taxon>Hexapoda</taxon>
        <taxon>Insecta</taxon>
        <taxon>Pterygota</taxon>
        <taxon>Neoptera</taxon>
        <taxon>Endopterygota</taxon>
        <taxon>Diptera</taxon>
        <taxon>Brachycera</taxon>
        <taxon>Muscomorpha</taxon>
        <taxon>Ephydroidea</taxon>
        <taxon>Drosophilidae</taxon>
        <taxon>Scaptodrosophila</taxon>
    </lineage>
</organism>
<keyword evidence="3" id="KW-0378">Hydrolase</keyword>
<evidence type="ECO:0000256" key="5">
    <source>
        <dbReference type="SAM" id="MobiDB-lite"/>
    </source>
</evidence>
<dbReference type="Proteomes" id="UP000504634">
    <property type="component" value="Unplaced"/>
</dbReference>
<reference evidence="8" key="1">
    <citation type="submission" date="2025-08" db="UniProtKB">
        <authorList>
            <consortium name="RefSeq"/>
        </authorList>
    </citation>
    <scope>IDENTIFICATION</scope>
    <source>
        <strain evidence="8">11010-0011.00</strain>
        <tissue evidence="8">Whole body</tissue>
    </source>
</reference>
<dbReference type="GeneID" id="115627951"/>
<sequence length="334" mass="37201">MSGICNSIRVFKGTAKMAKSTKSTKSTESTAASQSNLNVNKLERNAGAYGDGPHNNNNNNNNSKSKSKGKGKGQDKASTNKSSNKSKSSLSSSKSSKSSNSRISYGPNRAEISNINNIQNDPVALHFQERVLRTSDIRQLQGPYPLGERLVTFYYAYLQFRRFKTVASEVAFLSPTTVQCLRNMEPRLLRTMIRELDLESKNFILMPLIRKGHWSLLMLSRPDRKCVHYDSRDHYNDELARQLWDRVRVLLGADQSPLVVGRCLQQRYEYEAGCHMMCMTNFAVDYCLRCGYASCSLLVSEDQVGSMRTTLLQLIQSLGGNVSGSTSGSSSSSI</sequence>
<proteinExistence type="inferred from homology"/>
<dbReference type="AlphaFoldDB" id="A0A6J2TVX9"/>
<evidence type="ECO:0000256" key="4">
    <source>
        <dbReference type="ARBA" id="ARBA00022807"/>
    </source>
</evidence>
<accession>A0A6J2TVX9</accession>
<gene>
    <name evidence="8" type="primary">LOC115627951</name>
</gene>
<dbReference type="InterPro" id="IPR003653">
    <property type="entry name" value="Peptidase_C48_C"/>
</dbReference>
<evidence type="ECO:0000259" key="6">
    <source>
        <dbReference type="PROSITE" id="PS50600"/>
    </source>
</evidence>
<evidence type="ECO:0000256" key="1">
    <source>
        <dbReference type="ARBA" id="ARBA00005234"/>
    </source>
</evidence>
<keyword evidence="2 8" id="KW-0645">Protease</keyword>
<dbReference type="InterPro" id="IPR044613">
    <property type="entry name" value="Nep1/2-like"/>
</dbReference>
<dbReference type="GO" id="GO:0006508">
    <property type="term" value="P:proteolysis"/>
    <property type="evidence" value="ECO:0007669"/>
    <property type="project" value="UniProtKB-KW"/>
</dbReference>
<dbReference type="OrthoDB" id="5065855at2759"/>
<feature type="compositionally biased region" description="Low complexity" evidence="5">
    <location>
        <begin position="79"/>
        <end position="101"/>
    </location>
</feature>
<dbReference type="PROSITE" id="PS50600">
    <property type="entry name" value="ULP_PROTEASE"/>
    <property type="match status" value="1"/>
</dbReference>
<dbReference type="PANTHER" id="PTHR46468:SF1">
    <property type="entry name" value="SENTRIN-SPECIFIC PROTEASE 8"/>
    <property type="match status" value="1"/>
</dbReference>
<dbReference type="GO" id="GO:0019784">
    <property type="term" value="F:deNEDDylase activity"/>
    <property type="evidence" value="ECO:0007669"/>
    <property type="project" value="InterPro"/>
</dbReference>